<keyword evidence="3" id="KW-1185">Reference proteome</keyword>
<comment type="caution">
    <text evidence="2">The sequence shown here is derived from an EMBL/GenBank/DDBJ whole genome shotgun (WGS) entry which is preliminary data.</text>
</comment>
<dbReference type="RefSeq" id="WP_165022114.1">
    <property type="nucleotide sequence ID" value="NZ_JAAKZF010000001.1"/>
</dbReference>
<evidence type="ECO:0000313" key="2">
    <source>
        <dbReference type="EMBL" id="NGO49816.1"/>
    </source>
</evidence>
<dbReference type="Proteomes" id="UP001642900">
    <property type="component" value="Unassembled WGS sequence"/>
</dbReference>
<organism evidence="2 3">
    <name type="scientific">Allomesorhizobium camelthorni</name>
    <dbReference type="NCBI Taxonomy" id="475069"/>
    <lineage>
        <taxon>Bacteria</taxon>
        <taxon>Pseudomonadati</taxon>
        <taxon>Pseudomonadota</taxon>
        <taxon>Alphaproteobacteria</taxon>
        <taxon>Hyphomicrobiales</taxon>
        <taxon>Phyllobacteriaceae</taxon>
        <taxon>Allomesorhizobium</taxon>
    </lineage>
</organism>
<evidence type="ECO:0000259" key="1">
    <source>
        <dbReference type="Pfam" id="PF22513"/>
    </source>
</evidence>
<sequence>MGQLLVRKLDDDVKRKLQERAKRHGVSMEQEARSILRAELLRGDKDEYGLGSKIAALFRNVPDNEEPFERKLNEPLRPVNFDE</sequence>
<feature type="domain" description="Antitoxin FitA-like ribbon-helix-helix" evidence="1">
    <location>
        <begin position="3"/>
        <end position="39"/>
    </location>
</feature>
<dbReference type="Gene3D" id="1.10.1220.10">
    <property type="entry name" value="Met repressor-like"/>
    <property type="match status" value="1"/>
</dbReference>
<dbReference type="SUPFAM" id="SSF47598">
    <property type="entry name" value="Ribbon-helix-helix"/>
    <property type="match status" value="1"/>
</dbReference>
<reference evidence="2 3" key="1">
    <citation type="submission" date="2020-02" db="EMBL/GenBank/DDBJ databases">
        <title>Genome sequence of strain CCNWXJ40-4.</title>
        <authorList>
            <person name="Gao J."/>
            <person name="Sun J."/>
        </authorList>
    </citation>
    <scope>NUCLEOTIDE SEQUENCE [LARGE SCALE GENOMIC DNA]</scope>
    <source>
        <strain evidence="2 3">CCNWXJ 40-4</strain>
    </source>
</reference>
<proteinExistence type="predicted"/>
<dbReference type="InterPro" id="IPR013321">
    <property type="entry name" value="Arc_rbn_hlx_hlx"/>
</dbReference>
<dbReference type="EMBL" id="JAAKZF010000001">
    <property type="protein sequence ID" value="NGO49816.1"/>
    <property type="molecule type" value="Genomic_DNA"/>
</dbReference>
<protein>
    <submittedName>
        <fullName evidence="2">Toxin-antitoxin system</fullName>
    </submittedName>
</protein>
<accession>A0A6G4W6D6</accession>
<dbReference type="InterPro" id="IPR053853">
    <property type="entry name" value="FitA-like_RHH"/>
</dbReference>
<dbReference type="Pfam" id="PF22513">
    <property type="entry name" value="FitA-like_RHH"/>
    <property type="match status" value="1"/>
</dbReference>
<dbReference type="AlphaFoldDB" id="A0A6G4W6D6"/>
<dbReference type="GO" id="GO:0006355">
    <property type="term" value="P:regulation of DNA-templated transcription"/>
    <property type="evidence" value="ECO:0007669"/>
    <property type="project" value="InterPro"/>
</dbReference>
<gene>
    <name evidence="2" type="ORF">G6N73_01265</name>
</gene>
<dbReference type="InterPro" id="IPR010985">
    <property type="entry name" value="Ribbon_hlx_hlx"/>
</dbReference>
<evidence type="ECO:0000313" key="3">
    <source>
        <dbReference type="Proteomes" id="UP001642900"/>
    </source>
</evidence>
<name>A0A6G4W6D6_9HYPH</name>